<feature type="transmembrane region" description="Helical" evidence="1">
    <location>
        <begin position="27"/>
        <end position="50"/>
    </location>
</feature>
<dbReference type="AlphaFoldDB" id="K9ZAP6"/>
<evidence type="ECO:0008006" key="4">
    <source>
        <dbReference type="Google" id="ProtNLM"/>
    </source>
</evidence>
<accession>K9ZAP6</accession>
<dbReference type="RefSeq" id="WP_015212889.1">
    <property type="nucleotide sequence ID" value="NC_019771.1"/>
</dbReference>
<dbReference type="OrthoDB" id="515558at2"/>
<dbReference type="PANTHER" id="PTHR35733:SF1">
    <property type="entry name" value="OS02G0307800 PROTEIN"/>
    <property type="match status" value="1"/>
</dbReference>
<sequence>MNEPNITPSTDTSGQVPPTPLRCITGAIMSGGLGFAMYSLMIAIATTFAAKPIHSDNLLAIKISAAVRTLVVGIVALGAGIFGIVGIGLLALAIQLVFQQLTKPKETNS</sequence>
<dbReference type="HOGENOM" id="CLU_157044_0_0_3"/>
<dbReference type="KEGG" id="acy:Anacy_0644"/>
<dbReference type="Proteomes" id="UP000010474">
    <property type="component" value="Chromosome"/>
</dbReference>
<dbReference type="PANTHER" id="PTHR35733">
    <property type="entry name" value="OS02G0307800 PROTEIN"/>
    <property type="match status" value="1"/>
</dbReference>
<keyword evidence="1" id="KW-0812">Transmembrane</keyword>
<dbReference type="EMBL" id="CP003659">
    <property type="protein sequence ID" value="AFZ56236.1"/>
    <property type="molecule type" value="Genomic_DNA"/>
</dbReference>
<proteinExistence type="predicted"/>
<keyword evidence="1" id="KW-1133">Transmembrane helix</keyword>
<feature type="transmembrane region" description="Helical" evidence="1">
    <location>
        <begin position="70"/>
        <end position="98"/>
    </location>
</feature>
<name>K9ZAP6_ANACC</name>
<evidence type="ECO:0000313" key="2">
    <source>
        <dbReference type="EMBL" id="AFZ56236.1"/>
    </source>
</evidence>
<keyword evidence="1" id="KW-0472">Membrane</keyword>
<organism evidence="2 3">
    <name type="scientific">Anabaena cylindrica (strain ATCC 27899 / PCC 7122)</name>
    <dbReference type="NCBI Taxonomy" id="272123"/>
    <lineage>
        <taxon>Bacteria</taxon>
        <taxon>Bacillati</taxon>
        <taxon>Cyanobacteriota</taxon>
        <taxon>Cyanophyceae</taxon>
        <taxon>Nostocales</taxon>
        <taxon>Nostocaceae</taxon>
        <taxon>Anabaena</taxon>
    </lineage>
</organism>
<dbReference type="Pfam" id="PF11282">
    <property type="entry name" value="DUF3082"/>
    <property type="match status" value="1"/>
</dbReference>
<reference evidence="3" key="1">
    <citation type="journal article" date="2013" name="Proc. Natl. Acad. Sci. U.S.A.">
        <title>Improving the coverage of the cyanobacterial phylum using diversity-driven genome sequencing.</title>
        <authorList>
            <person name="Shih P.M."/>
            <person name="Wu D."/>
            <person name="Latifi A."/>
            <person name="Axen S.D."/>
            <person name="Fewer D.P."/>
            <person name="Talla E."/>
            <person name="Calteau A."/>
            <person name="Cai F."/>
            <person name="Tandeau de Marsac N."/>
            <person name="Rippka R."/>
            <person name="Herdman M."/>
            <person name="Sivonen K."/>
            <person name="Coursin T."/>
            <person name="Laurent T."/>
            <person name="Goodwin L."/>
            <person name="Nolan M."/>
            <person name="Davenport K.W."/>
            <person name="Han C.S."/>
            <person name="Rubin E.M."/>
            <person name="Eisen J.A."/>
            <person name="Woyke T."/>
            <person name="Gugger M."/>
            <person name="Kerfeld C.A."/>
        </authorList>
    </citation>
    <scope>NUCLEOTIDE SEQUENCE [LARGE SCALE GENOMIC DNA]</scope>
    <source>
        <strain evidence="3">ATCC 27899 / PCC 7122</strain>
    </source>
</reference>
<dbReference type="InterPro" id="IPR021434">
    <property type="entry name" value="DUF3082"/>
</dbReference>
<protein>
    <recommendedName>
        <fullName evidence="4">DUF3082 domain-containing protein</fullName>
    </recommendedName>
</protein>
<evidence type="ECO:0000313" key="3">
    <source>
        <dbReference type="Proteomes" id="UP000010474"/>
    </source>
</evidence>
<dbReference type="STRING" id="272123.Anacy_0644"/>
<dbReference type="PATRIC" id="fig|272123.3.peg.704"/>
<keyword evidence="3" id="KW-1185">Reference proteome</keyword>
<dbReference type="eggNOG" id="ENOG5032ZPB">
    <property type="taxonomic scope" value="Bacteria"/>
</dbReference>
<gene>
    <name evidence="2" type="ordered locus">Anacy_0644</name>
</gene>
<evidence type="ECO:0000256" key="1">
    <source>
        <dbReference type="SAM" id="Phobius"/>
    </source>
</evidence>